<dbReference type="Proteomes" id="UP000770717">
    <property type="component" value="Unassembled WGS sequence"/>
</dbReference>
<evidence type="ECO:0000313" key="2">
    <source>
        <dbReference type="Proteomes" id="UP000770717"/>
    </source>
</evidence>
<evidence type="ECO:0000313" key="1">
    <source>
        <dbReference type="EMBL" id="KAG9484608.1"/>
    </source>
</evidence>
<accession>A0A8J6K8G5</accession>
<dbReference type="EMBL" id="WNTK01000005">
    <property type="protein sequence ID" value="KAG9484608.1"/>
    <property type="molecule type" value="Genomic_DNA"/>
</dbReference>
<gene>
    <name evidence="1" type="ORF">GDO78_010147</name>
</gene>
<reference evidence="1" key="1">
    <citation type="thesis" date="2020" institute="ProQuest LLC" country="789 East Eisenhower Parkway, Ann Arbor, MI, USA">
        <title>Comparative Genomics and Chromosome Evolution.</title>
        <authorList>
            <person name="Mudd A.B."/>
        </authorList>
    </citation>
    <scope>NUCLEOTIDE SEQUENCE</scope>
    <source>
        <strain evidence="1">HN-11 Male</strain>
        <tissue evidence="1">Kidney and liver</tissue>
    </source>
</reference>
<organism evidence="1 2">
    <name type="scientific">Eleutherodactylus coqui</name>
    <name type="common">Puerto Rican coqui</name>
    <dbReference type="NCBI Taxonomy" id="57060"/>
    <lineage>
        <taxon>Eukaryota</taxon>
        <taxon>Metazoa</taxon>
        <taxon>Chordata</taxon>
        <taxon>Craniata</taxon>
        <taxon>Vertebrata</taxon>
        <taxon>Euteleostomi</taxon>
        <taxon>Amphibia</taxon>
        <taxon>Batrachia</taxon>
        <taxon>Anura</taxon>
        <taxon>Neobatrachia</taxon>
        <taxon>Hyloidea</taxon>
        <taxon>Eleutherodactylidae</taxon>
        <taxon>Eleutherodactylinae</taxon>
        <taxon>Eleutherodactylus</taxon>
        <taxon>Eleutherodactylus</taxon>
    </lineage>
</organism>
<dbReference type="AlphaFoldDB" id="A0A8J6K8G5"/>
<comment type="caution">
    <text evidence="1">The sequence shown here is derived from an EMBL/GenBank/DDBJ whole genome shotgun (WGS) entry which is preliminary data.</text>
</comment>
<sequence>MYPDKNASDCTRKSQRWLRVICLSTAFFCPGRGGKAPEEKGIQADEVLENPSGGIHSYQWVTDRSQWEWASMHDTSVFTHIINGLFLSTYCACKNM</sequence>
<protein>
    <submittedName>
        <fullName evidence="1">Uncharacterized protein</fullName>
    </submittedName>
</protein>
<proteinExistence type="predicted"/>
<keyword evidence="2" id="KW-1185">Reference proteome</keyword>
<name>A0A8J6K8G5_ELECQ</name>